<gene>
    <name evidence="14" type="ORF">E1301_Tti021476</name>
</gene>
<keyword evidence="10" id="KW-0539">Nucleus</keyword>
<keyword evidence="4" id="KW-0677">Repeat</keyword>
<dbReference type="AlphaFoldDB" id="A0A5A9PCI7"/>
<organism evidence="14 15">
    <name type="scientific">Triplophysa tibetana</name>
    <dbReference type="NCBI Taxonomy" id="1572043"/>
    <lineage>
        <taxon>Eukaryota</taxon>
        <taxon>Metazoa</taxon>
        <taxon>Chordata</taxon>
        <taxon>Craniata</taxon>
        <taxon>Vertebrata</taxon>
        <taxon>Euteleostomi</taxon>
        <taxon>Actinopterygii</taxon>
        <taxon>Neopterygii</taxon>
        <taxon>Teleostei</taxon>
        <taxon>Ostariophysi</taxon>
        <taxon>Cypriniformes</taxon>
        <taxon>Nemacheilidae</taxon>
        <taxon>Triplophysa</taxon>
    </lineage>
</organism>
<dbReference type="SUPFAM" id="SSF57667">
    <property type="entry name" value="beta-beta-alpha zinc fingers"/>
    <property type="match status" value="1"/>
</dbReference>
<evidence type="ECO:0000256" key="1">
    <source>
        <dbReference type="ARBA" id="ARBA00004123"/>
    </source>
</evidence>
<keyword evidence="8" id="KW-0238">DNA-binding</keyword>
<feature type="region of interest" description="Disordered" evidence="12">
    <location>
        <begin position="176"/>
        <end position="227"/>
    </location>
</feature>
<dbReference type="FunFam" id="3.30.160.60:FF:002343">
    <property type="entry name" value="Zinc finger protein 33A"/>
    <property type="match status" value="1"/>
</dbReference>
<keyword evidence="6" id="KW-0862">Zinc</keyword>
<evidence type="ECO:0000256" key="2">
    <source>
        <dbReference type="ARBA" id="ARBA00006991"/>
    </source>
</evidence>
<feature type="domain" description="C2H2-type" evidence="13">
    <location>
        <begin position="250"/>
        <end position="277"/>
    </location>
</feature>
<dbReference type="GO" id="GO:0008270">
    <property type="term" value="F:zinc ion binding"/>
    <property type="evidence" value="ECO:0007669"/>
    <property type="project" value="UniProtKB-KW"/>
</dbReference>
<dbReference type="InterPro" id="IPR013087">
    <property type="entry name" value="Znf_C2H2_type"/>
</dbReference>
<keyword evidence="15" id="KW-1185">Reference proteome</keyword>
<feature type="domain" description="C2H2-type" evidence="13">
    <location>
        <begin position="278"/>
        <end position="305"/>
    </location>
</feature>
<keyword evidence="3" id="KW-0479">Metal-binding</keyword>
<dbReference type="PROSITE" id="PS00028">
    <property type="entry name" value="ZINC_FINGER_C2H2_1"/>
    <property type="match status" value="2"/>
</dbReference>
<evidence type="ECO:0000256" key="7">
    <source>
        <dbReference type="ARBA" id="ARBA00023015"/>
    </source>
</evidence>
<dbReference type="PANTHER" id="PTHR23235:SF120">
    <property type="entry name" value="KRUPPEL-LIKE FACTOR 15"/>
    <property type="match status" value="1"/>
</dbReference>
<evidence type="ECO:0000313" key="15">
    <source>
        <dbReference type="Proteomes" id="UP000324632"/>
    </source>
</evidence>
<evidence type="ECO:0000256" key="10">
    <source>
        <dbReference type="ARBA" id="ARBA00023242"/>
    </source>
</evidence>
<evidence type="ECO:0000256" key="6">
    <source>
        <dbReference type="ARBA" id="ARBA00022833"/>
    </source>
</evidence>
<sequence length="305" mass="35176">MSHCSFQTQFGSIMDILAQAALPEIHRRVDDRCALVRKDIDALKRKCVMMEIEMRRVKGRFRRRVWISGTSVRCPTSLKSGRVVTSQQHPPNPQHIHNIQEVLQVLDDECPDIKEERENERENVAFERIPPQENAASSKSQFEDPEVQNALLLLSRTYSQPSEQLKLQVEKDIKEEKEISRDPHSYVPLWPSVTESTVPSPNSTVLSQTNKNQQHPTERAQKESSKSIQTFKRCDQLKEHLRSHTDEKPFMCVQCGHSFTKHSNLTRHAVVHSGKKPFQCLQCGKCFTRRCNLSSHHRIHTGNIT</sequence>
<keyword evidence="9" id="KW-0804">Transcription</keyword>
<dbReference type="GO" id="GO:0000981">
    <property type="term" value="F:DNA-binding transcription factor activity, RNA polymerase II-specific"/>
    <property type="evidence" value="ECO:0007669"/>
    <property type="project" value="TreeGrafter"/>
</dbReference>
<comment type="caution">
    <text evidence="14">The sequence shown here is derived from an EMBL/GenBank/DDBJ whole genome shotgun (WGS) entry which is preliminary data.</text>
</comment>
<dbReference type="GO" id="GO:0000978">
    <property type="term" value="F:RNA polymerase II cis-regulatory region sequence-specific DNA binding"/>
    <property type="evidence" value="ECO:0007669"/>
    <property type="project" value="TreeGrafter"/>
</dbReference>
<feature type="compositionally biased region" description="Polar residues" evidence="12">
    <location>
        <begin position="193"/>
        <end position="215"/>
    </location>
</feature>
<evidence type="ECO:0000256" key="4">
    <source>
        <dbReference type="ARBA" id="ARBA00022737"/>
    </source>
</evidence>
<dbReference type="InterPro" id="IPR036236">
    <property type="entry name" value="Znf_C2H2_sf"/>
</dbReference>
<evidence type="ECO:0000256" key="11">
    <source>
        <dbReference type="PROSITE-ProRule" id="PRU00042"/>
    </source>
</evidence>
<dbReference type="EMBL" id="SOYY01000007">
    <property type="protein sequence ID" value="KAA0719588.1"/>
    <property type="molecule type" value="Genomic_DNA"/>
</dbReference>
<dbReference type="GO" id="GO:0005634">
    <property type="term" value="C:nucleus"/>
    <property type="evidence" value="ECO:0007669"/>
    <property type="project" value="UniProtKB-SubCell"/>
</dbReference>
<dbReference type="PANTHER" id="PTHR23235">
    <property type="entry name" value="KRUEPPEL-LIKE TRANSCRIPTION FACTOR"/>
    <property type="match status" value="1"/>
</dbReference>
<dbReference type="PROSITE" id="PS50157">
    <property type="entry name" value="ZINC_FINGER_C2H2_2"/>
    <property type="match status" value="2"/>
</dbReference>
<evidence type="ECO:0000256" key="5">
    <source>
        <dbReference type="ARBA" id="ARBA00022771"/>
    </source>
</evidence>
<dbReference type="FunFam" id="3.30.160.60:FF:001480">
    <property type="entry name" value="Si:cabz01071911.3"/>
    <property type="match status" value="1"/>
</dbReference>
<feature type="compositionally biased region" description="Basic and acidic residues" evidence="12">
    <location>
        <begin position="216"/>
        <end position="225"/>
    </location>
</feature>
<evidence type="ECO:0000313" key="14">
    <source>
        <dbReference type="EMBL" id="KAA0719588.1"/>
    </source>
</evidence>
<evidence type="ECO:0000256" key="12">
    <source>
        <dbReference type="SAM" id="MobiDB-lite"/>
    </source>
</evidence>
<evidence type="ECO:0000256" key="8">
    <source>
        <dbReference type="ARBA" id="ARBA00023125"/>
    </source>
</evidence>
<name>A0A5A9PCI7_9TELE</name>
<dbReference type="SMART" id="SM00355">
    <property type="entry name" value="ZnF_C2H2"/>
    <property type="match status" value="2"/>
</dbReference>
<comment type="subcellular location">
    <subcellularLocation>
        <location evidence="1">Nucleus</location>
    </subcellularLocation>
</comment>
<dbReference type="Gene3D" id="3.30.160.60">
    <property type="entry name" value="Classic Zinc Finger"/>
    <property type="match status" value="3"/>
</dbReference>
<dbReference type="Pfam" id="PF00096">
    <property type="entry name" value="zf-C2H2"/>
    <property type="match status" value="2"/>
</dbReference>
<reference evidence="14 15" key="1">
    <citation type="journal article" date="2019" name="Mol. Ecol. Resour.">
        <title>Chromosome-level genome assembly of Triplophysa tibetana, a fish adapted to the harsh high-altitude environment of the Tibetan Plateau.</title>
        <authorList>
            <person name="Yang X."/>
            <person name="Liu H."/>
            <person name="Ma Z."/>
            <person name="Zou Y."/>
            <person name="Zou M."/>
            <person name="Mao Y."/>
            <person name="Li X."/>
            <person name="Wang H."/>
            <person name="Chen T."/>
            <person name="Wang W."/>
            <person name="Yang R."/>
        </authorList>
    </citation>
    <scope>NUCLEOTIDE SEQUENCE [LARGE SCALE GENOMIC DNA]</scope>
    <source>
        <strain evidence="14">TTIB1903HZAU</strain>
        <tissue evidence="14">Muscle</tissue>
    </source>
</reference>
<proteinExistence type="inferred from homology"/>
<evidence type="ECO:0000256" key="3">
    <source>
        <dbReference type="ARBA" id="ARBA00022723"/>
    </source>
</evidence>
<evidence type="ECO:0000259" key="13">
    <source>
        <dbReference type="PROSITE" id="PS50157"/>
    </source>
</evidence>
<protein>
    <recommendedName>
        <fullName evidence="13">C2H2-type domain-containing protein</fullName>
    </recommendedName>
</protein>
<keyword evidence="7" id="KW-0805">Transcription regulation</keyword>
<dbReference type="Proteomes" id="UP000324632">
    <property type="component" value="Chromosome 7"/>
</dbReference>
<keyword evidence="5 11" id="KW-0863">Zinc-finger</keyword>
<comment type="similarity">
    <text evidence="2">Belongs to the krueppel C2H2-type zinc-finger protein family.</text>
</comment>
<evidence type="ECO:0000256" key="9">
    <source>
        <dbReference type="ARBA" id="ARBA00023163"/>
    </source>
</evidence>
<accession>A0A5A9PCI7</accession>